<evidence type="ECO:0000313" key="2">
    <source>
        <dbReference type="Proteomes" id="UP001209682"/>
    </source>
</evidence>
<keyword evidence="2" id="KW-1185">Reference proteome</keyword>
<dbReference type="RefSeq" id="WP_265464673.1">
    <property type="nucleotide sequence ID" value="NZ_JAPEQW010000002.1"/>
</dbReference>
<proteinExistence type="predicted"/>
<dbReference type="Proteomes" id="UP001209682">
    <property type="component" value="Unassembled WGS sequence"/>
</dbReference>
<name>A0ABT3NEJ5_9GAMM</name>
<gene>
    <name evidence="1" type="ORF">OKC24_01960</name>
</gene>
<accession>A0ABT3NEJ5</accession>
<protein>
    <submittedName>
        <fullName evidence="1">Uncharacterized protein</fullName>
    </submittedName>
</protein>
<comment type="caution">
    <text evidence="1">The sequence shown here is derived from an EMBL/GenBank/DDBJ whole genome shotgun (WGS) entry which is preliminary data.</text>
</comment>
<sequence>MGTKNFPPIMGMDNRNNDDALEIGGKQPALFVRDACNLDISNTGKISLRQGMLKQTSLSYADLWQSALHGDIFARLDSSWVLLDLANMMHTVLLADAGNGPYSHQVINNRVVMSCSEGLFFYDGQKAQRMTIDTPAAPLLRMQNEAGSMVSGNYGFAVSWMIGDMESAVSAAAFAEVQQGSIELVFPYCMDERITSVRLYMTEHSGKILRQAGEYPISQNSLTLMALPALGRAATFRHLSPMRAGRYLRLWRGRLLTAQVNILYFSEAMAFHLTDDRYSFLQFPQRITFVEPVDAGIWVGQYDHVLFLRGNAVEALEQERKSSAKPVAGSSCIIPAEMSGPELSQGGANAAVWLAENGLVMGTPSGQLVELQSSRIAGISADSATCVGFEGRITALVN</sequence>
<evidence type="ECO:0000313" key="1">
    <source>
        <dbReference type="EMBL" id="MCW8037951.1"/>
    </source>
</evidence>
<dbReference type="EMBL" id="JAPEQW010000002">
    <property type="protein sequence ID" value="MCW8037951.1"/>
    <property type="molecule type" value="Genomic_DNA"/>
</dbReference>
<organism evidence="1 2">
    <name type="scientific">Acinetobacter entericus</name>
    <dbReference type="NCBI Taxonomy" id="2989714"/>
    <lineage>
        <taxon>Bacteria</taxon>
        <taxon>Pseudomonadati</taxon>
        <taxon>Pseudomonadota</taxon>
        <taxon>Gammaproteobacteria</taxon>
        <taxon>Moraxellales</taxon>
        <taxon>Moraxellaceae</taxon>
        <taxon>Acinetobacter</taxon>
    </lineage>
</organism>
<reference evidence="1 2" key="1">
    <citation type="submission" date="2022-11" db="EMBL/GenBank/DDBJ databases">
        <title>Acinetobacter entericus sp. nov., isolated from the gut of the plastic-eating larvae of the Coleoptera insect Zophobas atratus.</title>
        <authorList>
            <person name="Dong X."/>
            <person name="Yang Y."/>
        </authorList>
    </citation>
    <scope>NUCLEOTIDE SEQUENCE [LARGE SCALE GENOMIC DNA]</scope>
    <source>
        <strain evidence="1 2">BIT-DXN8</strain>
    </source>
</reference>